<dbReference type="Pfam" id="PF00126">
    <property type="entry name" value="HTH_1"/>
    <property type="match status" value="1"/>
</dbReference>
<dbReference type="PANTHER" id="PTHR30346">
    <property type="entry name" value="TRANSCRIPTIONAL DUAL REGULATOR HCAR-RELATED"/>
    <property type="match status" value="1"/>
</dbReference>
<evidence type="ECO:0000313" key="7">
    <source>
        <dbReference type="Proteomes" id="UP001589619"/>
    </source>
</evidence>
<dbReference type="PROSITE" id="PS50931">
    <property type="entry name" value="HTH_LYSR"/>
    <property type="match status" value="1"/>
</dbReference>
<dbReference type="SUPFAM" id="SSF46785">
    <property type="entry name" value="Winged helix' DNA-binding domain"/>
    <property type="match status" value="1"/>
</dbReference>
<accession>A0ABV5W737</accession>
<dbReference type="InterPro" id="IPR000847">
    <property type="entry name" value="LysR_HTH_N"/>
</dbReference>
<evidence type="ECO:0000256" key="3">
    <source>
        <dbReference type="ARBA" id="ARBA00023125"/>
    </source>
</evidence>
<comment type="similarity">
    <text evidence="1">Belongs to the LysR transcriptional regulatory family.</text>
</comment>
<organism evidence="6 7">
    <name type="scientific">Paenibacillus hodogayensis</name>
    <dbReference type="NCBI Taxonomy" id="279208"/>
    <lineage>
        <taxon>Bacteria</taxon>
        <taxon>Bacillati</taxon>
        <taxon>Bacillota</taxon>
        <taxon>Bacilli</taxon>
        <taxon>Bacillales</taxon>
        <taxon>Paenibacillaceae</taxon>
        <taxon>Paenibacillus</taxon>
    </lineage>
</organism>
<protein>
    <submittedName>
        <fullName evidence="6">LysR family transcriptional regulator</fullName>
    </submittedName>
</protein>
<reference evidence="6 7" key="1">
    <citation type="submission" date="2024-09" db="EMBL/GenBank/DDBJ databases">
        <authorList>
            <person name="Sun Q."/>
            <person name="Mori K."/>
        </authorList>
    </citation>
    <scope>NUCLEOTIDE SEQUENCE [LARGE SCALE GENOMIC DNA]</scope>
    <source>
        <strain evidence="6 7">JCM 12520</strain>
    </source>
</reference>
<dbReference type="InterPro" id="IPR036390">
    <property type="entry name" value="WH_DNA-bd_sf"/>
</dbReference>
<dbReference type="CDD" id="cd05466">
    <property type="entry name" value="PBP2_LTTR_substrate"/>
    <property type="match status" value="1"/>
</dbReference>
<dbReference type="SUPFAM" id="SSF53850">
    <property type="entry name" value="Periplasmic binding protein-like II"/>
    <property type="match status" value="1"/>
</dbReference>
<evidence type="ECO:0000256" key="1">
    <source>
        <dbReference type="ARBA" id="ARBA00009437"/>
    </source>
</evidence>
<dbReference type="Gene3D" id="3.40.190.290">
    <property type="match status" value="1"/>
</dbReference>
<evidence type="ECO:0000256" key="2">
    <source>
        <dbReference type="ARBA" id="ARBA00023015"/>
    </source>
</evidence>
<dbReference type="Gene3D" id="1.10.10.10">
    <property type="entry name" value="Winged helix-like DNA-binding domain superfamily/Winged helix DNA-binding domain"/>
    <property type="match status" value="1"/>
</dbReference>
<proteinExistence type="inferred from homology"/>
<name>A0ABV5W737_9BACL</name>
<dbReference type="InterPro" id="IPR005119">
    <property type="entry name" value="LysR_subst-bd"/>
</dbReference>
<evidence type="ECO:0000259" key="5">
    <source>
        <dbReference type="PROSITE" id="PS50931"/>
    </source>
</evidence>
<feature type="domain" description="HTH lysR-type" evidence="5">
    <location>
        <begin position="1"/>
        <end position="58"/>
    </location>
</feature>
<dbReference type="EMBL" id="JBHMAG010000021">
    <property type="protein sequence ID" value="MFB9756221.1"/>
    <property type="molecule type" value="Genomic_DNA"/>
</dbReference>
<sequence length="307" mass="34632">MQLRDIQYTVTVARELSFSKAAHKLFVSQPALSQCIRKLEAELGTPLFIRENSTVRLTSAGELFVKEGSEILRMSERLKQRIADTGEEQLRIGISPFYSKLYLPRIIPAFNKLYPRVALDITEMHSAALEQLVREDKVDFSMIPLPLADSEIEYRPIYQEQILFAIPRDHELHRSLTPPLSGGMPFIDLRLARNEPFIFLKKEQKFTSMGFRLCSEAGFAPNIVFETMNWDTVDALVANGMGVGFVPEILTGSSAHAEKPTYCRMIGEHTTRSYGVAYKKGRELSASAHNFIDVAQSSFYKIGTESG</sequence>
<dbReference type="InterPro" id="IPR036388">
    <property type="entry name" value="WH-like_DNA-bd_sf"/>
</dbReference>
<dbReference type="PANTHER" id="PTHR30346:SF28">
    <property type="entry name" value="HTH-TYPE TRANSCRIPTIONAL REGULATOR CYNR"/>
    <property type="match status" value="1"/>
</dbReference>
<comment type="caution">
    <text evidence="6">The sequence shown here is derived from an EMBL/GenBank/DDBJ whole genome shotgun (WGS) entry which is preliminary data.</text>
</comment>
<gene>
    <name evidence="6" type="ORF">ACFFNY_31985</name>
</gene>
<keyword evidence="4" id="KW-0804">Transcription</keyword>
<dbReference type="PRINTS" id="PR00039">
    <property type="entry name" value="HTHLYSR"/>
</dbReference>
<evidence type="ECO:0000313" key="6">
    <source>
        <dbReference type="EMBL" id="MFB9756221.1"/>
    </source>
</evidence>
<evidence type="ECO:0000256" key="4">
    <source>
        <dbReference type="ARBA" id="ARBA00023163"/>
    </source>
</evidence>
<dbReference type="RefSeq" id="WP_344910450.1">
    <property type="nucleotide sequence ID" value="NZ_BAAAYO010000009.1"/>
</dbReference>
<keyword evidence="7" id="KW-1185">Reference proteome</keyword>
<keyword evidence="2" id="KW-0805">Transcription regulation</keyword>
<keyword evidence="3" id="KW-0238">DNA-binding</keyword>
<dbReference type="Proteomes" id="UP001589619">
    <property type="component" value="Unassembled WGS sequence"/>
</dbReference>
<dbReference type="Pfam" id="PF03466">
    <property type="entry name" value="LysR_substrate"/>
    <property type="match status" value="1"/>
</dbReference>